<evidence type="ECO:0000256" key="1">
    <source>
        <dbReference type="SAM" id="MobiDB-lite"/>
    </source>
</evidence>
<reference evidence="2" key="1">
    <citation type="journal article" date="2014" name="Int. J. Syst. Evol. Microbiol.">
        <title>Complete genome sequence of Corynebacterium casei LMG S-19264T (=DSM 44701T), isolated from a smear-ripened cheese.</title>
        <authorList>
            <consortium name="US DOE Joint Genome Institute (JGI-PGF)"/>
            <person name="Walter F."/>
            <person name="Albersmeier A."/>
            <person name="Kalinowski J."/>
            <person name="Ruckert C."/>
        </authorList>
    </citation>
    <scope>NUCLEOTIDE SEQUENCE</scope>
    <source>
        <strain evidence="2">VKM Ac-1940</strain>
    </source>
</reference>
<dbReference type="Proteomes" id="UP001142291">
    <property type="component" value="Unassembled WGS sequence"/>
</dbReference>
<gene>
    <name evidence="2" type="ORF">GCM10017591_13480</name>
</gene>
<protein>
    <submittedName>
        <fullName evidence="2">Uncharacterized protein</fullName>
    </submittedName>
</protein>
<evidence type="ECO:0000313" key="2">
    <source>
        <dbReference type="EMBL" id="GLJ95286.1"/>
    </source>
</evidence>
<sequence>MVPLVARGGDGTGRVAAATAAGLVLLRLACWHRIVAPTDVPQSAMHVPQSVAAASPKRQKLGHTRGTGCLRSEATTGRRTWPPPMSRRPAAVPTDPTAPSHYPHDMSRYRQSMSHNPSLRHPSSDRKWDTPQAQDASGAQPPRAQRMPHK</sequence>
<organism evidence="2 3">
    <name type="scientific">Microbacterium dextranolyticum</name>
    <dbReference type="NCBI Taxonomy" id="36806"/>
    <lineage>
        <taxon>Bacteria</taxon>
        <taxon>Bacillati</taxon>
        <taxon>Actinomycetota</taxon>
        <taxon>Actinomycetes</taxon>
        <taxon>Micrococcales</taxon>
        <taxon>Microbacteriaceae</taxon>
        <taxon>Microbacterium</taxon>
    </lineage>
</organism>
<proteinExistence type="predicted"/>
<reference evidence="2" key="2">
    <citation type="submission" date="2023-01" db="EMBL/GenBank/DDBJ databases">
        <authorList>
            <person name="Sun Q."/>
            <person name="Evtushenko L."/>
        </authorList>
    </citation>
    <scope>NUCLEOTIDE SEQUENCE</scope>
    <source>
        <strain evidence="2">VKM Ac-1940</strain>
    </source>
</reference>
<dbReference type="AlphaFoldDB" id="A0A9W6HLC3"/>
<keyword evidence="3" id="KW-1185">Reference proteome</keyword>
<dbReference type="EMBL" id="BSER01000008">
    <property type="protein sequence ID" value="GLJ95286.1"/>
    <property type="molecule type" value="Genomic_DNA"/>
</dbReference>
<name>A0A9W6HLC3_9MICO</name>
<accession>A0A9W6HLC3</accession>
<evidence type="ECO:0000313" key="3">
    <source>
        <dbReference type="Proteomes" id="UP001142291"/>
    </source>
</evidence>
<feature type="region of interest" description="Disordered" evidence="1">
    <location>
        <begin position="48"/>
        <end position="150"/>
    </location>
</feature>
<comment type="caution">
    <text evidence="2">The sequence shown here is derived from an EMBL/GenBank/DDBJ whole genome shotgun (WGS) entry which is preliminary data.</text>
</comment>